<dbReference type="InterPro" id="IPR036249">
    <property type="entry name" value="Thioredoxin-like_sf"/>
</dbReference>
<dbReference type="PROSITE" id="PS51354">
    <property type="entry name" value="GLUTAREDOXIN_2"/>
    <property type="match status" value="1"/>
</dbReference>
<keyword evidence="1" id="KW-1133">Transmembrane helix</keyword>
<keyword evidence="1" id="KW-0472">Membrane</keyword>
<dbReference type="EMBL" id="GL349438">
    <property type="protein sequence ID" value="KNC54752.1"/>
    <property type="molecule type" value="Genomic_DNA"/>
</dbReference>
<evidence type="ECO:0000313" key="4">
    <source>
        <dbReference type="Proteomes" id="UP000054408"/>
    </source>
</evidence>
<dbReference type="InterPro" id="IPR040079">
    <property type="entry name" value="Glutathione_S-Trfase"/>
</dbReference>
<dbReference type="eggNOG" id="KOG3029">
    <property type="taxonomic scope" value="Eukaryota"/>
</dbReference>
<reference evidence="3 4" key="1">
    <citation type="submission" date="2010-05" db="EMBL/GenBank/DDBJ databases">
        <title>The Genome Sequence of Thecamonas trahens ATCC 50062.</title>
        <authorList>
            <consortium name="The Broad Institute Genome Sequencing Platform"/>
            <person name="Russ C."/>
            <person name="Cuomo C."/>
            <person name="Shea T."/>
            <person name="Young S.K."/>
            <person name="Zeng Q."/>
            <person name="Koehrsen M."/>
            <person name="Haas B."/>
            <person name="Borodovsky M."/>
            <person name="Guigo R."/>
            <person name="Alvarado L."/>
            <person name="Berlin A."/>
            <person name="Bochicchio J."/>
            <person name="Borenstein D."/>
            <person name="Chapman S."/>
            <person name="Chen Z."/>
            <person name="Freedman E."/>
            <person name="Gellesch M."/>
            <person name="Goldberg J."/>
            <person name="Griggs A."/>
            <person name="Gujja S."/>
            <person name="Heilman E."/>
            <person name="Heiman D."/>
            <person name="Hepburn T."/>
            <person name="Howarth C."/>
            <person name="Jen D."/>
            <person name="Larson L."/>
            <person name="Mehta T."/>
            <person name="Park D."/>
            <person name="Pearson M."/>
            <person name="Roberts A."/>
            <person name="Saif S."/>
            <person name="Shenoy N."/>
            <person name="Sisk P."/>
            <person name="Stolte C."/>
            <person name="Sykes S."/>
            <person name="Thomson T."/>
            <person name="Walk T."/>
            <person name="White J."/>
            <person name="Yandava C."/>
            <person name="Burger G."/>
            <person name="Gray M.W."/>
            <person name="Holland P.W.H."/>
            <person name="King N."/>
            <person name="Lang F.B.F."/>
            <person name="Roger A.J."/>
            <person name="Ruiz-Trillo I."/>
            <person name="Lander E."/>
            <person name="Nusbaum C."/>
        </authorList>
    </citation>
    <scope>NUCLEOTIDE SEQUENCE [LARGE SCALE GENOMIC DNA]</scope>
    <source>
        <strain evidence="3 4">ATCC 50062</strain>
    </source>
</reference>
<sequence>MLAMRAAVSGARSMVTRAMAVHGMGASSRKGAALVANMSLVGRVGSVVPASRAFGGRHSSATIRRLSAEAGSGAGKAAKKSSSRRWPWVVAGLVGAGGVAAVYFRRLAKNKAVSPEEFHAPQAEAIAELLADKKALDASKVTLFAYSACPFSGKVRAFLTYHSIPFNEVEVEPMFKSEIADVPYSKVPQLTLARNGLQARLVDSDAIVNYLAPLVLSAPELHALNNDPDVLKWREWTSQHLVRLIVVYINQSLASAVAGYDYIERFDAIPWYNKLFLKVVGAPVMFLVSKFVTRSRLAKLGYTDDQLDSVSTLHAEIDAFVSQGLAGRDFHGGDAPDIVDLEIYGVIHAMQGHAVHDGLLTHTGIGAWLARMEALFTARAALALQA</sequence>
<dbReference type="SUPFAM" id="SSF52833">
    <property type="entry name" value="Thioredoxin-like"/>
    <property type="match status" value="1"/>
</dbReference>
<evidence type="ECO:0000256" key="1">
    <source>
        <dbReference type="SAM" id="Phobius"/>
    </source>
</evidence>
<protein>
    <submittedName>
        <fullName evidence="3">Glutaredoxin family protein</fullName>
    </submittedName>
</protein>
<dbReference type="AlphaFoldDB" id="A0A0L0DR45"/>
<dbReference type="Gene3D" id="3.40.30.10">
    <property type="entry name" value="Glutaredoxin"/>
    <property type="match status" value="1"/>
</dbReference>
<dbReference type="GO" id="GO:0005739">
    <property type="term" value="C:mitochondrion"/>
    <property type="evidence" value="ECO:0007669"/>
    <property type="project" value="TreeGrafter"/>
</dbReference>
<evidence type="ECO:0000259" key="2">
    <source>
        <dbReference type="PROSITE" id="PS50404"/>
    </source>
</evidence>
<evidence type="ECO:0000313" key="3">
    <source>
        <dbReference type="EMBL" id="KNC54752.1"/>
    </source>
</evidence>
<keyword evidence="1" id="KW-0812">Transmembrane</keyword>
<dbReference type="PROSITE" id="PS50404">
    <property type="entry name" value="GST_NTER"/>
    <property type="match status" value="1"/>
</dbReference>
<feature type="transmembrane region" description="Helical" evidence="1">
    <location>
        <begin position="86"/>
        <end position="104"/>
    </location>
</feature>
<dbReference type="SUPFAM" id="SSF47616">
    <property type="entry name" value="GST C-terminal domain-like"/>
    <property type="match status" value="1"/>
</dbReference>
<dbReference type="OMA" id="FQRINPE"/>
<dbReference type="RefSeq" id="XP_013761652.1">
    <property type="nucleotide sequence ID" value="XM_013906198.1"/>
</dbReference>
<dbReference type="STRING" id="461836.A0A0L0DR45"/>
<dbReference type="Proteomes" id="UP000054408">
    <property type="component" value="Unassembled WGS sequence"/>
</dbReference>
<proteinExistence type="predicted"/>
<dbReference type="Gene3D" id="1.20.1050.10">
    <property type="match status" value="1"/>
</dbReference>
<dbReference type="PANTHER" id="PTHR12782:SF9">
    <property type="entry name" value="PROSTAGLANDIN E SYNTHASE 2"/>
    <property type="match status" value="1"/>
</dbReference>
<dbReference type="InterPro" id="IPR004045">
    <property type="entry name" value="Glutathione_S-Trfase_N"/>
</dbReference>
<dbReference type="OrthoDB" id="423541at2759"/>
<dbReference type="GeneID" id="25561348"/>
<dbReference type="PANTHER" id="PTHR12782">
    <property type="entry name" value="MICROSOMAL PROSTAGLANDIN E SYNTHASE-2"/>
    <property type="match status" value="1"/>
</dbReference>
<keyword evidence="4" id="KW-1185">Reference proteome</keyword>
<accession>A0A0L0DR45</accession>
<dbReference type="SFLD" id="SFLDS00019">
    <property type="entry name" value="Glutathione_Transferase_(cytos"/>
    <property type="match status" value="1"/>
</dbReference>
<dbReference type="InterPro" id="IPR036282">
    <property type="entry name" value="Glutathione-S-Trfase_C_sf"/>
</dbReference>
<organism evidence="3 4">
    <name type="scientific">Thecamonas trahens ATCC 50062</name>
    <dbReference type="NCBI Taxonomy" id="461836"/>
    <lineage>
        <taxon>Eukaryota</taxon>
        <taxon>Apusozoa</taxon>
        <taxon>Apusomonadida</taxon>
        <taxon>Apusomonadidae</taxon>
        <taxon>Thecamonas</taxon>
    </lineage>
</organism>
<feature type="domain" description="GST N-terminal" evidence="2">
    <location>
        <begin position="139"/>
        <end position="219"/>
    </location>
</feature>
<dbReference type="Pfam" id="PF13417">
    <property type="entry name" value="GST_N_3"/>
    <property type="match status" value="1"/>
</dbReference>
<name>A0A0L0DR45_THETB</name>
<gene>
    <name evidence="3" type="ORF">AMSG_01603</name>
</gene>
<dbReference type="SFLD" id="SFLDG01182">
    <property type="entry name" value="Prostaglandin_E_synthase_like"/>
    <property type="match status" value="1"/>
</dbReference>